<dbReference type="AlphaFoldDB" id="A0A2T6ZFW8"/>
<sequence>MATGLPSSGTDVPPARPRLVLDGGGLDSNPSLILAGDHPRGSTSIEIALPGGDGSTFGSSTGSEVSSLSSGILNYEYENGRRYHSSQEGSNVFPNDTMEQERLDLWHHIDSLVLGGELTMAPLNEPQKILDVGTGTGIWAIDAADRYPTALVIGNDLTPIQPAWAPPNCQFEVDDVESEWVYPENTFDLVHNRFMLGSIKDWDEHFSRVFRHIKPGGYLEVKEAVLEIYSQRGPCPGNSAKFFELLQESGSRSGRPMTGVEGFKAKMEAAGFQDVEERIDQLPVGTWPKDKRLSEIGTYTQVAHLEGVSSYGSALFTRVLGWAPSDAARFFEQVCEEFRDNRNLFYTLRYNFVGRKPLNLPV</sequence>
<feature type="compositionally biased region" description="Polar residues" evidence="1">
    <location>
        <begin position="1"/>
        <end position="10"/>
    </location>
</feature>
<reference evidence="2 3" key="1">
    <citation type="submission" date="2017-04" db="EMBL/GenBank/DDBJ databases">
        <title>Draft genome sequence of Tuber borchii Vittad., a whitish edible truffle.</title>
        <authorList>
            <consortium name="DOE Joint Genome Institute"/>
            <person name="Murat C."/>
            <person name="Kuo A."/>
            <person name="Barry K.W."/>
            <person name="Clum A."/>
            <person name="Dockter R.B."/>
            <person name="Fauchery L."/>
            <person name="Iotti M."/>
            <person name="Kohler A."/>
            <person name="Labutti K."/>
            <person name="Lindquist E.A."/>
            <person name="Lipzen A."/>
            <person name="Ohm R.A."/>
            <person name="Wang M."/>
            <person name="Grigoriev I.V."/>
            <person name="Zambonelli A."/>
            <person name="Martin F.M."/>
        </authorList>
    </citation>
    <scope>NUCLEOTIDE SEQUENCE [LARGE SCALE GENOMIC DNA]</scope>
    <source>
        <strain evidence="2 3">Tbo3840</strain>
    </source>
</reference>
<comment type="caution">
    <text evidence="2">The sequence shown here is derived from an EMBL/GenBank/DDBJ whole genome shotgun (WGS) entry which is preliminary data.</text>
</comment>
<evidence type="ECO:0000313" key="3">
    <source>
        <dbReference type="Proteomes" id="UP000244722"/>
    </source>
</evidence>
<dbReference type="Proteomes" id="UP000244722">
    <property type="component" value="Unassembled WGS sequence"/>
</dbReference>
<keyword evidence="2" id="KW-0489">Methyltransferase</keyword>
<dbReference type="GO" id="GO:0008168">
    <property type="term" value="F:methyltransferase activity"/>
    <property type="evidence" value="ECO:0007669"/>
    <property type="project" value="UniProtKB-KW"/>
</dbReference>
<keyword evidence="3" id="KW-1185">Reference proteome</keyword>
<keyword evidence="2" id="KW-0808">Transferase</keyword>
<dbReference type="GO" id="GO:0032259">
    <property type="term" value="P:methylation"/>
    <property type="evidence" value="ECO:0007669"/>
    <property type="project" value="UniProtKB-KW"/>
</dbReference>
<organism evidence="2 3">
    <name type="scientific">Tuber borchii</name>
    <name type="common">White truffle</name>
    <dbReference type="NCBI Taxonomy" id="42251"/>
    <lineage>
        <taxon>Eukaryota</taxon>
        <taxon>Fungi</taxon>
        <taxon>Dikarya</taxon>
        <taxon>Ascomycota</taxon>
        <taxon>Pezizomycotina</taxon>
        <taxon>Pezizomycetes</taxon>
        <taxon>Pezizales</taxon>
        <taxon>Tuberaceae</taxon>
        <taxon>Tuber</taxon>
    </lineage>
</organism>
<dbReference type="PANTHER" id="PTHR43591:SF24">
    <property type="entry name" value="2-METHOXY-6-POLYPRENYL-1,4-BENZOQUINOL METHYLASE, MITOCHONDRIAL"/>
    <property type="match status" value="1"/>
</dbReference>
<dbReference type="OrthoDB" id="2013972at2759"/>
<proteinExistence type="predicted"/>
<feature type="region of interest" description="Disordered" evidence="1">
    <location>
        <begin position="1"/>
        <end position="23"/>
    </location>
</feature>
<dbReference type="EMBL" id="NESQ01000302">
    <property type="protein sequence ID" value="PUU74398.1"/>
    <property type="molecule type" value="Genomic_DNA"/>
</dbReference>
<dbReference type="PANTHER" id="PTHR43591">
    <property type="entry name" value="METHYLTRANSFERASE"/>
    <property type="match status" value="1"/>
</dbReference>
<accession>A0A2T6ZFW8</accession>
<evidence type="ECO:0000313" key="2">
    <source>
        <dbReference type="EMBL" id="PUU74398.1"/>
    </source>
</evidence>
<evidence type="ECO:0000256" key="1">
    <source>
        <dbReference type="SAM" id="MobiDB-lite"/>
    </source>
</evidence>
<dbReference type="SUPFAM" id="SSF53335">
    <property type="entry name" value="S-adenosyl-L-methionine-dependent methyltransferases"/>
    <property type="match status" value="1"/>
</dbReference>
<dbReference type="Gene3D" id="3.40.50.150">
    <property type="entry name" value="Vaccinia Virus protein VP39"/>
    <property type="match status" value="1"/>
</dbReference>
<protein>
    <submittedName>
        <fullName evidence="2">S-adenosyl-L-methionine-dependent methyltransferase</fullName>
    </submittedName>
</protein>
<dbReference type="CDD" id="cd02440">
    <property type="entry name" value="AdoMet_MTases"/>
    <property type="match status" value="1"/>
</dbReference>
<dbReference type="Pfam" id="PF13489">
    <property type="entry name" value="Methyltransf_23"/>
    <property type="match status" value="1"/>
</dbReference>
<dbReference type="InterPro" id="IPR029063">
    <property type="entry name" value="SAM-dependent_MTases_sf"/>
</dbReference>
<dbReference type="STRING" id="42251.A0A2T6ZFW8"/>
<name>A0A2T6ZFW8_TUBBO</name>
<gene>
    <name evidence="2" type="ORF">B9Z19DRAFT_452382</name>
</gene>